<reference evidence="1 2" key="1">
    <citation type="journal article" date="2021" name="G3 (Bethesda)">
        <title>Genomic diversity, chromosomal rearrangements, and interspecies hybridization in the ogataea polymorpha species complex.</title>
        <authorList>
            <person name="Hanson S.J."/>
            <person name="Cinneide E.O."/>
            <person name="Salzberg L.I."/>
            <person name="Wolfe K.H."/>
            <person name="McGowan J."/>
            <person name="Fitzpatrick D.A."/>
            <person name="Matlin K."/>
        </authorList>
    </citation>
    <scope>NUCLEOTIDE SEQUENCE [LARGE SCALE GENOMIC DNA]</scope>
    <source>
        <strain evidence="1">51-138</strain>
    </source>
</reference>
<dbReference type="SUPFAM" id="SSF142338">
    <property type="entry name" value="CofD-like"/>
    <property type="match status" value="1"/>
</dbReference>
<dbReference type="InterPro" id="IPR038136">
    <property type="entry name" value="CofD-like_dom_sf"/>
</dbReference>
<sequence length="500" mass="54721">MVNVAVISGGTATNTILDVFQDLSGSEGQTASVSHILPVSDNGGSTSEIIRVLGGCSVGDLRSRIVRLIPNESQGIRNLLSHRLPSKATDAKLEWGSIVEGSHELWSDVDPACKEIIRSFLIHVHMEILKRSRNSTKNFRLELASIGNLFLTGARLFCGSLDSAVELILRVARVSSRLHVIPCLNTNFTFHISALLKDGTIITGQSQISHPSKLKVNKDSNQPGFSLPIVRSDSLIHPPPIIPSGQASPSHTYSSFLENVHFTAPADKLGSQAILYGVSSQAKHNQALDSDTEDETEFAVPSYIHPDLRKSQLHVDKDDTAPLPAPIERIFYISPYGEEIYPVAQSRVLQCLSNCDVIVYSIGSLMTSIIPVLILQGVGEAILENSNKKKILLLNGTLDRETQSLDALGFIKAVHKALVYSMKTSCERRNVTSQSTLSYASFVTHLVHLAPSKEIKVDTKEIRELGIDCIGVTPHRDNDTSYDLEDLHAKLQRIVNEESD</sequence>
<dbReference type="PANTHER" id="PTHR31240:SF0">
    <property type="entry name" value="MATERNAL EFFECT EMBRYO ARREST 18"/>
    <property type="match status" value="1"/>
</dbReference>
<dbReference type="Pfam" id="PF01933">
    <property type="entry name" value="CofD"/>
    <property type="match status" value="1"/>
</dbReference>
<protein>
    <submittedName>
        <fullName evidence="1">Uncharacterized protein</fullName>
    </submittedName>
</protein>
<proteinExistence type="predicted"/>
<gene>
    <name evidence="1" type="ORF">KL940_002306</name>
</gene>
<organism evidence="1 2">
    <name type="scientific">Pichia angusta</name>
    <name type="common">Yeast</name>
    <name type="synonym">Hansenula polymorpha</name>
    <dbReference type="NCBI Taxonomy" id="870730"/>
    <lineage>
        <taxon>Eukaryota</taxon>
        <taxon>Fungi</taxon>
        <taxon>Dikarya</taxon>
        <taxon>Ascomycota</taxon>
        <taxon>Saccharomycotina</taxon>
        <taxon>Pichiomycetes</taxon>
        <taxon>Pichiales</taxon>
        <taxon>Pichiaceae</taxon>
        <taxon>Ogataea</taxon>
    </lineage>
</organism>
<dbReference type="Proteomes" id="UP001197328">
    <property type="component" value="Unassembled WGS sequence"/>
</dbReference>
<evidence type="ECO:0000313" key="1">
    <source>
        <dbReference type="EMBL" id="KAG7849938.1"/>
    </source>
</evidence>
<dbReference type="Gene3D" id="3.40.50.10680">
    <property type="entry name" value="CofD-like domains"/>
    <property type="match status" value="1"/>
</dbReference>
<evidence type="ECO:0000313" key="2">
    <source>
        <dbReference type="Proteomes" id="UP001197328"/>
    </source>
</evidence>
<name>A0ABQ7RXY1_PICAN</name>
<keyword evidence="2" id="KW-1185">Reference proteome</keyword>
<accession>A0ABQ7RXY1</accession>
<dbReference type="EMBL" id="JAHLVD010000005">
    <property type="protein sequence ID" value="KAG7849938.1"/>
    <property type="molecule type" value="Genomic_DNA"/>
</dbReference>
<dbReference type="PANTHER" id="PTHR31240">
    <property type="entry name" value="MATERNAL EFFECT EMBRYO ARREST 18"/>
    <property type="match status" value="1"/>
</dbReference>
<dbReference type="InterPro" id="IPR002882">
    <property type="entry name" value="CofD"/>
</dbReference>
<comment type="caution">
    <text evidence="1">The sequence shown here is derived from an EMBL/GenBank/DDBJ whole genome shotgun (WGS) entry which is preliminary data.</text>
</comment>